<organism evidence="2 3">
    <name type="scientific">Kingella kingae ATCC 23330</name>
    <dbReference type="NCBI Taxonomy" id="887327"/>
    <lineage>
        <taxon>Bacteria</taxon>
        <taxon>Pseudomonadati</taxon>
        <taxon>Pseudomonadota</taxon>
        <taxon>Betaproteobacteria</taxon>
        <taxon>Neisseriales</taxon>
        <taxon>Neisseriaceae</taxon>
        <taxon>Kingella</taxon>
    </lineage>
</organism>
<keyword evidence="1" id="KW-1133">Transmembrane helix</keyword>
<keyword evidence="3" id="KW-1185">Reference proteome</keyword>
<dbReference type="EMBL" id="AFHS01000011">
    <property type="protein sequence ID" value="EGK11367.1"/>
    <property type="molecule type" value="Genomic_DNA"/>
</dbReference>
<evidence type="ECO:0000313" key="3">
    <source>
        <dbReference type="Proteomes" id="UP000004207"/>
    </source>
</evidence>
<dbReference type="Proteomes" id="UP000004207">
    <property type="component" value="Unassembled WGS sequence"/>
</dbReference>
<feature type="transmembrane region" description="Helical" evidence="1">
    <location>
        <begin position="22"/>
        <end position="41"/>
    </location>
</feature>
<keyword evidence="1" id="KW-0472">Membrane</keyword>
<evidence type="ECO:0000256" key="1">
    <source>
        <dbReference type="SAM" id="Phobius"/>
    </source>
</evidence>
<evidence type="ECO:0000313" key="2">
    <source>
        <dbReference type="EMBL" id="EGK11367.1"/>
    </source>
</evidence>
<comment type="caution">
    <text evidence="2">The sequence shown here is derived from an EMBL/GenBank/DDBJ whole genome shotgun (WGS) entry which is preliminary data.</text>
</comment>
<proteinExistence type="predicted"/>
<dbReference type="HOGENOM" id="CLU_3252780_0_0_4"/>
<sequence length="42" mass="4652">MHGNKLQIWGFFYGIEIIMNNHTIILLLAATFCTAIAALLCA</sequence>
<reference evidence="2 3" key="1">
    <citation type="submission" date="2011-04" db="EMBL/GenBank/DDBJ databases">
        <authorList>
            <person name="Muzny D."/>
            <person name="Qin X."/>
            <person name="Deng J."/>
            <person name="Jiang H."/>
            <person name="Liu Y."/>
            <person name="Qu J."/>
            <person name="Song X.-Z."/>
            <person name="Zhang L."/>
            <person name="Thornton R."/>
            <person name="Coyle M."/>
            <person name="Francisco L."/>
            <person name="Jackson L."/>
            <person name="Javaid M."/>
            <person name="Korchina V."/>
            <person name="Kovar C."/>
            <person name="Mata R."/>
            <person name="Mathew T."/>
            <person name="Ngo R."/>
            <person name="Nguyen L."/>
            <person name="Nguyen N."/>
            <person name="Okwuonu G."/>
            <person name="Ongeri F."/>
            <person name="Pham C."/>
            <person name="Simmons D."/>
            <person name="Wilczek-Boney K."/>
            <person name="Hale W."/>
            <person name="Jakkamsetti A."/>
            <person name="Pham P."/>
            <person name="Ruth R."/>
            <person name="San Lucas F."/>
            <person name="Warren J."/>
            <person name="Zhang J."/>
            <person name="Zhao Z."/>
            <person name="Zhou C."/>
            <person name="Zhu D."/>
            <person name="Lee S."/>
            <person name="Bess C."/>
            <person name="Blankenburg K."/>
            <person name="Forbes L."/>
            <person name="Fu Q."/>
            <person name="Gubbala S."/>
            <person name="Hirani K."/>
            <person name="Jayaseelan J.C."/>
            <person name="Lara F."/>
            <person name="Munidasa M."/>
            <person name="Palculict T."/>
            <person name="Patil S."/>
            <person name="Pu L.-L."/>
            <person name="Saada N."/>
            <person name="Tang L."/>
            <person name="Weissenberger G."/>
            <person name="Zhu Y."/>
            <person name="Hemphill L."/>
            <person name="Shang Y."/>
            <person name="Youmans B."/>
            <person name="Ayvaz T."/>
            <person name="Ross M."/>
            <person name="Santibanez J."/>
            <person name="Aqrawi P."/>
            <person name="Gross S."/>
            <person name="Joshi V."/>
            <person name="Fowler G."/>
            <person name="Nazareth L."/>
            <person name="Reid J."/>
            <person name="Worley K."/>
            <person name="Petrosino J."/>
            <person name="Highlander S."/>
            <person name="Gibbs R."/>
        </authorList>
    </citation>
    <scope>NUCLEOTIDE SEQUENCE [LARGE SCALE GENOMIC DNA]</scope>
    <source>
        <strain evidence="2 3">ATCC 23330</strain>
    </source>
</reference>
<dbReference type="AlphaFoldDB" id="F5S5A6"/>
<keyword evidence="1" id="KW-0812">Transmembrane</keyword>
<accession>F5S5A6</accession>
<name>F5S5A6_KINKI</name>
<gene>
    <name evidence="2" type="ORF">HMPREF0476_0389</name>
</gene>
<protein>
    <submittedName>
        <fullName evidence="2">Uncharacterized protein</fullName>
    </submittedName>
</protein>